<feature type="non-terminal residue" evidence="1">
    <location>
        <position position="1"/>
    </location>
</feature>
<dbReference type="EMBL" id="AALNLT010000151">
    <property type="protein sequence ID" value="EDB4303381.1"/>
    <property type="molecule type" value="Genomic_DNA"/>
</dbReference>
<proteinExistence type="predicted"/>
<keyword evidence="1" id="KW-0966">Cell projection</keyword>
<organism evidence="1">
    <name type="scientific">Salmonella montevideo</name>
    <dbReference type="NCBI Taxonomy" id="115981"/>
    <lineage>
        <taxon>Bacteria</taxon>
        <taxon>Pseudomonadati</taxon>
        <taxon>Pseudomonadota</taxon>
        <taxon>Gammaproteobacteria</taxon>
        <taxon>Enterobacterales</taxon>
        <taxon>Enterobacteriaceae</taxon>
        <taxon>Salmonella</taxon>
    </lineage>
</organism>
<sequence length="26" mass="2926">SRSYQANIEVLNTVKSMMLKTLTLGQ</sequence>
<name>A0A627A7F0_SALMO</name>
<gene>
    <name evidence="1" type="primary">flgC</name>
    <name evidence="1" type="ORF">AXU32_22945</name>
</gene>
<reference evidence="1" key="1">
    <citation type="submission" date="2018-07" db="EMBL/GenBank/DDBJ databases">
        <authorList>
            <consortium name="GenomeTrakr network: Whole genome sequencing for foodborne pathogen traceback"/>
        </authorList>
    </citation>
    <scope>NUCLEOTIDE SEQUENCE</scope>
    <source>
        <strain evidence="1">CFSAN032161</strain>
    </source>
</reference>
<evidence type="ECO:0000313" key="1">
    <source>
        <dbReference type="EMBL" id="EDB4303381.1"/>
    </source>
</evidence>
<protein>
    <submittedName>
        <fullName evidence="1">Flagellar basal body rod protein FlgC</fullName>
    </submittedName>
</protein>
<keyword evidence="1" id="KW-0282">Flagellum</keyword>
<comment type="caution">
    <text evidence="1">The sequence shown here is derived from an EMBL/GenBank/DDBJ whole genome shotgun (WGS) entry which is preliminary data.</text>
</comment>
<dbReference type="AlphaFoldDB" id="A0A627A7F0"/>
<keyword evidence="1" id="KW-0969">Cilium</keyword>
<accession>A0A627A7F0</accession>